<sequence>MRLCRLMSMALLLWPLAGSAHNFIIGERVAPIVIRDRGELLLNDNRLRYQPWRSSALAGKVRVVQYIAGRTSAKKKNSLLISAIKNANFPADRFQPTTLVNTDDEIPGTQFFVRKKIEKNKKRYPWAQFIIDSHGIGRKSWQLEEESSTILVLDNAGRIQWAKEGALTPEEVCQVLKNVLNLLDEKPRNADSPK</sequence>
<proteinExistence type="predicted"/>
<accession>A0ABM7MZI6</accession>
<dbReference type="RefSeq" id="WP_167864570.1">
    <property type="nucleotide sequence ID" value="NZ_AP024329.1"/>
</dbReference>
<dbReference type="Proteomes" id="UP000677515">
    <property type="component" value="Chromosome"/>
</dbReference>
<feature type="signal peptide" evidence="1">
    <location>
        <begin position="1"/>
        <end position="20"/>
    </location>
</feature>
<evidence type="ECO:0008006" key="4">
    <source>
        <dbReference type="Google" id="ProtNLM"/>
    </source>
</evidence>
<reference evidence="2 3" key="1">
    <citation type="submission" date="2021-01" db="EMBL/GenBank/DDBJ databases">
        <title>Complete genome sequence of Erwinia rhapontici MAFF 311153.</title>
        <authorList>
            <person name="Morohoshi T."/>
            <person name="Someya N."/>
        </authorList>
    </citation>
    <scope>NUCLEOTIDE SEQUENCE [LARGE SCALE GENOMIC DNA]</scope>
    <source>
        <strain evidence="2 3">MAFF 311153</strain>
    </source>
</reference>
<gene>
    <name evidence="2" type="ORF">ERHA53_19810</name>
</gene>
<protein>
    <recommendedName>
        <fullName evidence="4">YtfJ family protein</fullName>
    </recommendedName>
</protein>
<feature type="chain" id="PRO_5047433451" description="YtfJ family protein" evidence="1">
    <location>
        <begin position="21"/>
        <end position="194"/>
    </location>
</feature>
<evidence type="ECO:0000313" key="2">
    <source>
        <dbReference type="EMBL" id="BCQ34638.1"/>
    </source>
</evidence>
<keyword evidence="3" id="KW-1185">Reference proteome</keyword>
<dbReference type="EMBL" id="AP024329">
    <property type="protein sequence ID" value="BCQ34638.1"/>
    <property type="molecule type" value="Genomic_DNA"/>
</dbReference>
<dbReference type="InterPro" id="IPR006513">
    <property type="entry name" value="YtfJ_HI0045"/>
</dbReference>
<keyword evidence="1" id="KW-0732">Signal</keyword>
<evidence type="ECO:0000256" key="1">
    <source>
        <dbReference type="SAM" id="SignalP"/>
    </source>
</evidence>
<dbReference type="NCBIfam" id="TIGR01626">
    <property type="entry name" value="ytfJ_HI0045"/>
    <property type="match status" value="1"/>
</dbReference>
<organism evidence="2 3">
    <name type="scientific">Erwinia rhapontici</name>
    <name type="common">Pectobacterium rhapontici</name>
    <dbReference type="NCBI Taxonomy" id="55212"/>
    <lineage>
        <taxon>Bacteria</taxon>
        <taxon>Pseudomonadati</taxon>
        <taxon>Pseudomonadota</taxon>
        <taxon>Gammaproteobacteria</taxon>
        <taxon>Enterobacterales</taxon>
        <taxon>Erwiniaceae</taxon>
        <taxon>Erwinia</taxon>
    </lineage>
</organism>
<evidence type="ECO:0000313" key="3">
    <source>
        <dbReference type="Proteomes" id="UP000677515"/>
    </source>
</evidence>
<dbReference type="Pfam" id="PF09695">
    <property type="entry name" value="YtfJ_HI0045"/>
    <property type="match status" value="1"/>
</dbReference>
<name>A0ABM7MZI6_ERWRD</name>